<dbReference type="PATRIC" id="fig|1429439.4.peg.6324"/>
<accession>W4LTL2</accession>
<dbReference type="Gene3D" id="2.180.10.10">
    <property type="entry name" value="RHS repeat-associated core"/>
    <property type="match status" value="2"/>
</dbReference>
<dbReference type="CDD" id="cd14740">
    <property type="entry name" value="PAAR_4"/>
    <property type="match status" value="1"/>
</dbReference>
<evidence type="ECO:0000313" key="5">
    <source>
        <dbReference type="Proteomes" id="UP000019140"/>
    </source>
</evidence>
<evidence type="ECO:0000259" key="2">
    <source>
        <dbReference type="Pfam" id="PF20148"/>
    </source>
</evidence>
<sequence length="590" mass="65532">MLIDPADYLPIIGSTVKIGGVHRAIAGTAGKGLPPHIPIGGVFVKPPSNENEMFMGSSTVEMDGDAASYTALPVLSCHCVGMVAPFRAKKKSKTKSLVLPTSVVLPIPAGPPVLIGGPPTISLMALGMRAGMAALGKGLKRLAKTNLARRAGGAFKRARQRLFRNMRPGFLKCKVLRAEPVDSVTGEVVVDQQDFSIPGRIPLEWNRHYGSQSERLGVCGYGWETPADARLVFEDDDSVWFHDGTGAPFYFESLPGGEPVMEPVDGGLLYRQDERLVARTKEGMNYAFAIPQEPVHEVLVESMTDLCRNSLRFIRDANGLRAIEESTGRRIEVTSVNGLIREMRLQYPDASPPHPLVRFEYNDVGDLVSVYDALNAPYRFSYNHHRLIQHTDRNGLSFYYEYDDYASDGRCIHSWGDGGLYDYHFTFRDLESRTEITNSLGHTFNIKYDKRYLITQEIDPLGGITLYEYDEVGRTTAVADACGNRTEYAYDARGNLVKTTDANGAVVRYHYDEQNHVVAAVDACGGQWSWSYDEQGWRVEQIDPLGHRTRYEYQSGQLTAVVNAAGNRTVFSYDEWGNMTEMLSSNGAQH</sequence>
<reference evidence="4 5" key="1">
    <citation type="journal article" date="2014" name="Nature">
        <title>An environmental bacterial taxon with a large and distinct metabolic repertoire.</title>
        <authorList>
            <person name="Wilson M.C."/>
            <person name="Mori T."/>
            <person name="Ruckert C."/>
            <person name="Uria A.R."/>
            <person name="Helf M.J."/>
            <person name="Takada K."/>
            <person name="Gernert C."/>
            <person name="Steffens U.A."/>
            <person name="Heycke N."/>
            <person name="Schmitt S."/>
            <person name="Rinke C."/>
            <person name="Helfrich E.J."/>
            <person name="Brachmann A.O."/>
            <person name="Gurgui C."/>
            <person name="Wakimoto T."/>
            <person name="Kracht M."/>
            <person name="Crusemann M."/>
            <person name="Hentschel U."/>
            <person name="Abe I."/>
            <person name="Matsunaga S."/>
            <person name="Kalinowski J."/>
            <person name="Takeyama H."/>
            <person name="Piel J."/>
        </authorList>
    </citation>
    <scope>NUCLEOTIDE SEQUENCE [LARGE SCALE GENOMIC DNA]</scope>
    <source>
        <strain evidence="5">TSY2</strain>
    </source>
</reference>
<feature type="domain" description="DUF6531" evidence="2">
    <location>
        <begin position="179"/>
        <end position="249"/>
    </location>
</feature>
<protein>
    <recommendedName>
        <fullName evidence="6">Type IV secretion protein Rhs</fullName>
    </recommendedName>
</protein>
<dbReference type="AlphaFoldDB" id="W4LTL2"/>
<dbReference type="InterPro" id="IPR006530">
    <property type="entry name" value="YD"/>
</dbReference>
<proteinExistence type="predicted"/>
<comment type="caution">
    <text evidence="4">The sequence shown here is derived from an EMBL/GenBank/DDBJ whole genome shotgun (WGS) entry which is preliminary data.</text>
</comment>
<organism evidence="4 5">
    <name type="scientific">Candidatus Entotheonella gemina</name>
    <dbReference type="NCBI Taxonomy" id="1429439"/>
    <lineage>
        <taxon>Bacteria</taxon>
        <taxon>Pseudomonadati</taxon>
        <taxon>Nitrospinota/Tectimicrobiota group</taxon>
        <taxon>Candidatus Tectimicrobiota</taxon>
        <taxon>Candidatus Entotheonellia</taxon>
        <taxon>Candidatus Entotheonellales</taxon>
        <taxon>Candidatus Entotheonellaceae</taxon>
        <taxon>Candidatus Entotheonella</taxon>
    </lineage>
</organism>
<dbReference type="InterPro" id="IPR056823">
    <property type="entry name" value="TEN-like_YD-shell"/>
</dbReference>
<evidence type="ECO:0008006" key="6">
    <source>
        <dbReference type="Google" id="ProtNLM"/>
    </source>
</evidence>
<dbReference type="EMBL" id="AZHX01001635">
    <property type="protein sequence ID" value="ETX01308.1"/>
    <property type="molecule type" value="Genomic_DNA"/>
</dbReference>
<name>W4LTL2_9BACT</name>
<keyword evidence="1" id="KW-0677">Repeat</keyword>
<dbReference type="Proteomes" id="UP000019140">
    <property type="component" value="Unassembled WGS sequence"/>
</dbReference>
<evidence type="ECO:0000313" key="4">
    <source>
        <dbReference type="EMBL" id="ETX01308.1"/>
    </source>
</evidence>
<keyword evidence="5" id="KW-1185">Reference proteome</keyword>
<dbReference type="Pfam" id="PF25023">
    <property type="entry name" value="TEN_YD-shell"/>
    <property type="match status" value="1"/>
</dbReference>
<dbReference type="SUPFAM" id="SSF69304">
    <property type="entry name" value="Tricorn protease N-terminal domain"/>
    <property type="match status" value="1"/>
</dbReference>
<evidence type="ECO:0000259" key="3">
    <source>
        <dbReference type="Pfam" id="PF25023"/>
    </source>
</evidence>
<dbReference type="HOGENOM" id="CLU_001218_1_6_7"/>
<dbReference type="PANTHER" id="PTHR32305:SF15">
    <property type="entry name" value="PROTEIN RHSA-RELATED"/>
    <property type="match status" value="1"/>
</dbReference>
<dbReference type="PANTHER" id="PTHR32305">
    <property type="match status" value="1"/>
</dbReference>
<dbReference type="InterPro" id="IPR045351">
    <property type="entry name" value="DUF6531"/>
</dbReference>
<gene>
    <name evidence="4" type="ORF">ETSY2_37465</name>
</gene>
<evidence type="ECO:0000256" key="1">
    <source>
        <dbReference type="ARBA" id="ARBA00022737"/>
    </source>
</evidence>
<dbReference type="InterPro" id="IPR050708">
    <property type="entry name" value="T6SS_VgrG/RHS"/>
</dbReference>
<dbReference type="InterPro" id="IPR031325">
    <property type="entry name" value="RHS_repeat"/>
</dbReference>
<dbReference type="Pfam" id="PF05593">
    <property type="entry name" value="RHS_repeat"/>
    <property type="match status" value="1"/>
</dbReference>
<feature type="domain" description="Teneurin-like YD-shell" evidence="3">
    <location>
        <begin position="434"/>
        <end position="579"/>
    </location>
</feature>
<dbReference type="NCBIfam" id="TIGR01643">
    <property type="entry name" value="YD_repeat_2x"/>
    <property type="match status" value="6"/>
</dbReference>
<dbReference type="Pfam" id="PF20148">
    <property type="entry name" value="DUF6531"/>
    <property type="match status" value="1"/>
</dbReference>